<sequence>MSNTNQSKKKNSLGYYAVVTAVATFALLLFHMEVIAKEKTQTVNEKNDSNIESIDVFKIRKNSTDAELIVIKNNLQKKHKVKFEFSDVKRNTSNELTSIAVDIKKGKQNAKSIQNSENQTINEFGVVVITYKNGDKKIGIQTINESKDKSKKTEISNSPKSKIGNQLIVVDGVEMPSSFDYNSIKPDDIESMSVYTGLNATAKYGEKGSNGVIEIETKK</sequence>
<keyword evidence="1" id="KW-1134">Transmembrane beta strand</keyword>
<proteinExistence type="inferred from homology"/>
<name>A0ABP7Y4J3_9FLAO</name>
<gene>
    <name evidence="4" type="ORF">GCM10022250_21250</name>
</gene>
<evidence type="ECO:0000256" key="2">
    <source>
        <dbReference type="SAM" id="Phobius"/>
    </source>
</evidence>
<feature type="domain" description="TonB-dependent receptor plug" evidence="3">
    <location>
        <begin position="164"/>
        <end position="212"/>
    </location>
</feature>
<accession>A0ABP7Y4J3</accession>
<dbReference type="RefSeq" id="WP_229355977.1">
    <property type="nucleotide sequence ID" value="NZ_BAABAO010000006.1"/>
</dbReference>
<keyword evidence="1 2" id="KW-0472">Membrane</keyword>
<evidence type="ECO:0000313" key="5">
    <source>
        <dbReference type="Proteomes" id="UP001501333"/>
    </source>
</evidence>
<dbReference type="PROSITE" id="PS52016">
    <property type="entry name" value="TONB_DEPENDENT_REC_3"/>
    <property type="match status" value="1"/>
</dbReference>
<organism evidence="4 5">
    <name type="scientific">Flavobacterium chungbukense</name>
    <dbReference type="NCBI Taxonomy" id="877464"/>
    <lineage>
        <taxon>Bacteria</taxon>
        <taxon>Pseudomonadati</taxon>
        <taxon>Bacteroidota</taxon>
        <taxon>Flavobacteriia</taxon>
        <taxon>Flavobacteriales</taxon>
        <taxon>Flavobacteriaceae</taxon>
        <taxon>Flavobacterium</taxon>
    </lineage>
</organism>
<protein>
    <recommendedName>
        <fullName evidence="3">TonB-dependent receptor plug domain-containing protein</fullName>
    </recommendedName>
</protein>
<dbReference type="InterPro" id="IPR039426">
    <property type="entry name" value="TonB-dep_rcpt-like"/>
</dbReference>
<dbReference type="EMBL" id="BAABAO010000006">
    <property type="protein sequence ID" value="GAA4130390.1"/>
    <property type="molecule type" value="Genomic_DNA"/>
</dbReference>
<keyword evidence="1 2" id="KW-0812">Transmembrane</keyword>
<comment type="similarity">
    <text evidence="1">Belongs to the TonB-dependent receptor family.</text>
</comment>
<keyword evidence="1" id="KW-0998">Cell outer membrane</keyword>
<dbReference type="InterPro" id="IPR037066">
    <property type="entry name" value="Plug_dom_sf"/>
</dbReference>
<keyword evidence="1" id="KW-0813">Transport</keyword>
<evidence type="ECO:0000256" key="1">
    <source>
        <dbReference type="PROSITE-ProRule" id="PRU01360"/>
    </source>
</evidence>
<keyword evidence="2" id="KW-1133">Transmembrane helix</keyword>
<dbReference type="SUPFAM" id="SSF56935">
    <property type="entry name" value="Porins"/>
    <property type="match status" value="1"/>
</dbReference>
<dbReference type="Gene3D" id="2.170.130.10">
    <property type="entry name" value="TonB-dependent receptor, plug domain"/>
    <property type="match status" value="1"/>
</dbReference>
<dbReference type="Proteomes" id="UP001501333">
    <property type="component" value="Unassembled WGS sequence"/>
</dbReference>
<keyword evidence="5" id="KW-1185">Reference proteome</keyword>
<comment type="caution">
    <text evidence="4">The sequence shown here is derived from an EMBL/GenBank/DDBJ whole genome shotgun (WGS) entry which is preliminary data.</text>
</comment>
<dbReference type="InterPro" id="IPR012910">
    <property type="entry name" value="Plug_dom"/>
</dbReference>
<comment type="subcellular location">
    <subcellularLocation>
        <location evidence="1">Cell outer membrane</location>
        <topology evidence="1">Multi-pass membrane protein</topology>
    </subcellularLocation>
</comment>
<evidence type="ECO:0000259" key="3">
    <source>
        <dbReference type="Pfam" id="PF07715"/>
    </source>
</evidence>
<evidence type="ECO:0000313" key="4">
    <source>
        <dbReference type="EMBL" id="GAA4130390.1"/>
    </source>
</evidence>
<reference evidence="5" key="1">
    <citation type="journal article" date="2019" name="Int. J. Syst. Evol. Microbiol.">
        <title>The Global Catalogue of Microorganisms (GCM) 10K type strain sequencing project: providing services to taxonomists for standard genome sequencing and annotation.</title>
        <authorList>
            <consortium name="The Broad Institute Genomics Platform"/>
            <consortium name="The Broad Institute Genome Sequencing Center for Infectious Disease"/>
            <person name="Wu L."/>
            <person name="Ma J."/>
        </authorList>
    </citation>
    <scope>NUCLEOTIDE SEQUENCE [LARGE SCALE GENOMIC DNA]</scope>
    <source>
        <strain evidence="5">JCM 17386</strain>
    </source>
</reference>
<dbReference type="Pfam" id="PF07715">
    <property type="entry name" value="Plug"/>
    <property type="match status" value="1"/>
</dbReference>
<feature type="transmembrane region" description="Helical" evidence="2">
    <location>
        <begin position="12"/>
        <end position="32"/>
    </location>
</feature>